<accession>A0ABD4QK04</accession>
<evidence type="ECO:0000313" key="1">
    <source>
        <dbReference type="EMBL" id="KPN14939.1"/>
    </source>
</evidence>
<evidence type="ECO:0000313" key="3">
    <source>
        <dbReference type="Proteomes" id="UP000050272"/>
    </source>
</evidence>
<reference evidence="1 3" key="1">
    <citation type="submission" date="2015-07" db="EMBL/GenBank/DDBJ databases">
        <title>Bacillus zhangzhouensis sp. nov. and Bacillus nanhaiticus sp. nov.</title>
        <authorList>
            <person name="Liu Y."/>
            <person name="Lai Q."/>
            <person name="Shao Z."/>
        </authorList>
    </citation>
    <scope>NUCLEOTIDE SEQUENCE [LARGE SCALE GENOMIC DNA]</scope>
    <source>
        <strain evidence="1 3">NH7I_1</strain>
    </source>
</reference>
<reference evidence="2 4" key="2">
    <citation type="submission" date="2021-04" db="EMBL/GenBank/DDBJ databases">
        <title>Isolation of newly marine bacteria for enzymatic activity.</title>
        <authorList>
            <person name="Hadi W.A.M."/>
            <person name="Nair A.J.J."/>
            <person name="Edwin B.T."/>
        </authorList>
    </citation>
    <scope>NUCLEOTIDE SEQUENCE [LARGE SCALE GENOMIC DNA]</scope>
    <source>
        <strain evidence="2 4">B28A</strain>
    </source>
</reference>
<dbReference type="Proteomes" id="UP000050272">
    <property type="component" value="Unassembled WGS sequence"/>
</dbReference>
<keyword evidence="1" id="KW-0418">Kinase</keyword>
<dbReference type="EMBL" id="LGYN01000007">
    <property type="protein sequence ID" value="KPN14939.1"/>
    <property type="molecule type" value="Genomic_DNA"/>
</dbReference>
<comment type="caution">
    <text evidence="2">The sequence shown here is derived from an EMBL/GenBank/DDBJ whole genome shotgun (WGS) entry which is preliminary data.</text>
</comment>
<keyword evidence="3" id="KW-1185">Reference proteome</keyword>
<keyword evidence="1" id="KW-0808">Transferase</keyword>
<protein>
    <submittedName>
        <fullName evidence="1">Histidine kinase</fullName>
    </submittedName>
</protein>
<proteinExistence type="predicted"/>
<sequence>MPENKKRDKFEELAEKRVTEIIKKIRLIGNLANRNNYDYTDEHVKQILSKLDEELRLLKIKFNDGEKEKATAFKFR</sequence>
<dbReference type="Proteomes" id="UP000676804">
    <property type="component" value="Unassembled WGS sequence"/>
</dbReference>
<dbReference type="GO" id="GO:0016301">
    <property type="term" value="F:kinase activity"/>
    <property type="evidence" value="ECO:0007669"/>
    <property type="project" value="UniProtKB-KW"/>
</dbReference>
<dbReference type="RefSeq" id="WP_060697998.1">
    <property type="nucleotide sequence ID" value="NZ_JAGQFH010000007.1"/>
</dbReference>
<gene>
    <name evidence="1" type="ORF">AKG37_17585</name>
    <name evidence="2" type="ORF">KCQ59_06175</name>
</gene>
<evidence type="ECO:0000313" key="4">
    <source>
        <dbReference type="Proteomes" id="UP000676804"/>
    </source>
</evidence>
<evidence type="ECO:0000313" key="2">
    <source>
        <dbReference type="EMBL" id="MBR8689364.1"/>
    </source>
</evidence>
<name>A0ABD4QK04_9BACI</name>
<dbReference type="EMBL" id="JAGQFH010000007">
    <property type="protein sequence ID" value="MBR8689364.1"/>
    <property type="molecule type" value="Genomic_DNA"/>
</dbReference>
<dbReference type="AlphaFoldDB" id="A0ABD4QK04"/>
<organism evidence="2 4">
    <name type="scientific">Bacillus australimaris</name>
    <dbReference type="NCBI Taxonomy" id="1326968"/>
    <lineage>
        <taxon>Bacteria</taxon>
        <taxon>Bacillati</taxon>
        <taxon>Bacillota</taxon>
        <taxon>Bacilli</taxon>
        <taxon>Bacillales</taxon>
        <taxon>Bacillaceae</taxon>
        <taxon>Bacillus</taxon>
    </lineage>
</organism>